<gene>
    <name evidence="1" type="ORF">SERLADRAFT_468045</name>
</gene>
<accession>F8NX76</accession>
<proteinExistence type="predicted"/>
<dbReference type="Proteomes" id="UP000008064">
    <property type="component" value="Unassembled WGS sequence"/>
</dbReference>
<dbReference type="KEGG" id="sla:SERLADRAFT_468045"/>
<protein>
    <submittedName>
        <fullName evidence="1">Uncharacterized protein</fullName>
    </submittedName>
</protein>
<sequence>MCMTGQRAFSSGTSAGEVSNIWGANLLATNPGIRTGLDSSVTIIAGGGLDKQGFVFARTNFWCICGKFCVL</sequence>
<reference evidence="1" key="1">
    <citation type="submission" date="2011-04" db="EMBL/GenBank/DDBJ databases">
        <title>Evolution of plant cell wall degrading machinery underlies the functional diversity of forest fungi.</title>
        <authorList>
            <consortium name="US DOE Joint Genome Institute (JGI-PGF)"/>
            <person name="Eastwood D.C."/>
            <person name="Floudas D."/>
            <person name="Binder M."/>
            <person name="Majcherczyk A."/>
            <person name="Schneider P."/>
            <person name="Aerts A."/>
            <person name="Asiegbu F.O."/>
            <person name="Baker S.E."/>
            <person name="Barry K."/>
            <person name="Bendiksby M."/>
            <person name="Blumentritt M."/>
            <person name="Coutinho P.M."/>
            <person name="Cullen D."/>
            <person name="Cullen D."/>
            <person name="Gathman A."/>
            <person name="Goodell B."/>
            <person name="Henrissat B."/>
            <person name="Ihrmark K."/>
            <person name="Kauserud H."/>
            <person name="Kohler A."/>
            <person name="LaButti K."/>
            <person name="Lapidus A."/>
            <person name="Lavin J.L."/>
            <person name="Lee Y.-H."/>
            <person name="Lindquist E."/>
            <person name="Lilly W."/>
            <person name="Lucas S."/>
            <person name="Morin E."/>
            <person name="Murat C."/>
            <person name="Oguiza J.A."/>
            <person name="Park J."/>
            <person name="Pisabarro A.G."/>
            <person name="Riley R."/>
            <person name="Rosling A."/>
            <person name="Salamov A."/>
            <person name="Schmidt O."/>
            <person name="Schmutz J."/>
            <person name="Skrede I."/>
            <person name="Stenlid J."/>
            <person name="Wiebenga A."/>
            <person name="Xie X."/>
            <person name="Kues U."/>
            <person name="Hibbett D.S."/>
            <person name="Hoffmeister D."/>
            <person name="Hogberg N."/>
            <person name="Martin F."/>
            <person name="Grigoriev I.V."/>
            <person name="Watkinson S.C."/>
        </authorList>
    </citation>
    <scope>NUCLEOTIDE SEQUENCE</scope>
    <source>
        <strain evidence="1">S7.9</strain>
    </source>
</reference>
<dbReference type="AlphaFoldDB" id="F8NX76"/>
<evidence type="ECO:0000313" key="1">
    <source>
        <dbReference type="EMBL" id="EGO24551.1"/>
    </source>
</evidence>
<dbReference type="HOGENOM" id="CLU_2741623_0_0_1"/>
<dbReference type="GeneID" id="18819344"/>
<dbReference type="EMBL" id="GL945434">
    <property type="protein sequence ID" value="EGO24551.1"/>
    <property type="molecule type" value="Genomic_DNA"/>
</dbReference>
<name>F8NX76_SERL9</name>
<dbReference type="RefSeq" id="XP_007318570.1">
    <property type="nucleotide sequence ID" value="XM_007318508.1"/>
</dbReference>
<organism>
    <name type="scientific">Serpula lacrymans var. lacrymans (strain S7.9)</name>
    <name type="common">Dry rot fungus</name>
    <dbReference type="NCBI Taxonomy" id="578457"/>
    <lineage>
        <taxon>Eukaryota</taxon>
        <taxon>Fungi</taxon>
        <taxon>Dikarya</taxon>
        <taxon>Basidiomycota</taxon>
        <taxon>Agaricomycotina</taxon>
        <taxon>Agaricomycetes</taxon>
        <taxon>Agaricomycetidae</taxon>
        <taxon>Boletales</taxon>
        <taxon>Coniophorineae</taxon>
        <taxon>Serpulaceae</taxon>
        <taxon>Serpula</taxon>
    </lineage>
</organism>